<dbReference type="Gene3D" id="1.20.990.10">
    <property type="entry name" value="NADPH-cytochrome p450 Reductase, Chain A, domain 3"/>
    <property type="match status" value="1"/>
</dbReference>
<evidence type="ECO:0000256" key="14">
    <source>
        <dbReference type="PIRNR" id="PIRNR000209"/>
    </source>
</evidence>
<gene>
    <name evidence="19" type="ORF">LY89DRAFT_647959</name>
</gene>
<dbReference type="PIRSF" id="PIRSF000209">
    <property type="entry name" value="Bifunctional_P450_P450R"/>
    <property type="match status" value="1"/>
</dbReference>
<dbReference type="GO" id="GO:0005506">
    <property type="term" value="F:iron ion binding"/>
    <property type="evidence" value="ECO:0007669"/>
    <property type="project" value="UniProtKB-UniRule"/>
</dbReference>
<protein>
    <recommendedName>
        <fullName evidence="14">Bifunctional cytochrome P450/NADPH--P450 reductase</fullName>
    </recommendedName>
    <domain>
        <recommendedName>
            <fullName evidence="14">Cytochrome P450</fullName>
            <ecNumber evidence="14">1.14.14.1</ecNumber>
        </recommendedName>
    </domain>
    <domain>
        <recommendedName>
            <fullName evidence="14">NADPH--cytochrome P450 reductase</fullName>
            <ecNumber evidence="14">1.6.2.4</ecNumber>
        </recommendedName>
    </domain>
</protein>
<dbReference type="InParanoid" id="A0A194X7X7"/>
<dbReference type="InterPro" id="IPR023206">
    <property type="entry name" value="Bifunctional_P450_P450_red"/>
</dbReference>
<dbReference type="Gene3D" id="3.40.50.80">
    <property type="entry name" value="Nucleotide-binding domain of ferredoxin-NADP reductase (FNR) module"/>
    <property type="match status" value="1"/>
</dbReference>
<evidence type="ECO:0000256" key="13">
    <source>
        <dbReference type="ARBA" id="ARBA00023033"/>
    </source>
</evidence>
<keyword evidence="6 14" id="KW-0288">FMN</keyword>
<dbReference type="PANTHER" id="PTHR19384:SF127">
    <property type="entry name" value="BIFUNCTIONAL CYTOCHROME P450_NADPH--P450 REDUCTASE"/>
    <property type="match status" value="1"/>
</dbReference>
<dbReference type="PANTHER" id="PTHR19384">
    <property type="entry name" value="NITRIC OXIDE SYNTHASE-RELATED"/>
    <property type="match status" value="1"/>
</dbReference>
<dbReference type="Gene3D" id="1.10.630.10">
    <property type="entry name" value="Cytochrome P450"/>
    <property type="match status" value="1"/>
</dbReference>
<evidence type="ECO:0000256" key="8">
    <source>
        <dbReference type="ARBA" id="ARBA00022827"/>
    </source>
</evidence>
<comment type="catalytic activity">
    <reaction evidence="14">
        <text>2 oxidized [cytochrome P450] + NADPH = 2 reduced [cytochrome P450] + NADP(+) + H(+)</text>
        <dbReference type="Rhea" id="RHEA:24040"/>
        <dbReference type="Rhea" id="RHEA-COMP:14627"/>
        <dbReference type="Rhea" id="RHEA-COMP:14628"/>
        <dbReference type="ChEBI" id="CHEBI:15378"/>
        <dbReference type="ChEBI" id="CHEBI:55376"/>
        <dbReference type="ChEBI" id="CHEBI:57783"/>
        <dbReference type="ChEBI" id="CHEBI:58349"/>
        <dbReference type="ChEBI" id="CHEBI:60344"/>
        <dbReference type="EC" id="1.6.2.4"/>
    </reaction>
</comment>
<dbReference type="GO" id="GO:0010181">
    <property type="term" value="F:FMN binding"/>
    <property type="evidence" value="ECO:0007669"/>
    <property type="project" value="UniProtKB-UniRule"/>
</dbReference>
<sequence length="1071" mass="118796">MTEPVPGPKGLPFVGNMFDLVDEEAPLRALEHLAELYGPIYKLQRKGTRVLVVSSIAMAEELFDETRFRKMPPSALAKDSEKPAGLFTAASDDPDWGEAHRILVPAFGSMAIEAMYPEMQDIGNQLVLKWARMGPNTPISVTDDFTRLTLDTIALCAMDFRFNSFYTEQMHPFVNAMVGMLTESGNRMARPAIVTSMMRKTNAKFNEDQEYMFNISQELVRHRRENPTKKRDLLNAMINGTDPNSGSTMRDDLIIANIITFLIAGHETTSGLLSFAFLNMLQNPQAYYAAQREVDEVIGRDPVTVDKLSKLEYLNGVLRETLRLTPTAPIISKQLVAGCTGSRATLGNGKYAVEPTDKLMVLIGAMQRDPSVYGEDANEFRPERMMGESFKNLPSAAWKPFGNGVRACIGRAFAWQEALMVTAMLLQNFDFQLDDPSYKLRIKQTLTIKPANLKMRATIRHKMEAVDLERSLRGVLSMSPRPSTSTHRSTTPTCPGGEKPMTVLYGSNTGTCTDFAQRLASNAASHGFKATVMEMDAGVCHIPKSQPVIVITASYEGQPPDNAKKFISWLEHAPSDSLNGVQYAVFGCGHRDWTSTFQRIPTLVDTCMEKCGAQRLVQRGVSDASQGNMATDFDEWMDQHLWPALGSTGLVSTSDTKTTADADFDISTQSGITSFRQDVQNATVLEARVLTAPGEPQKRHLEVELPENMNYECGDYLAVLPVNSEENVRRVMSRFILPWDSTIVIKGHNFGFLPPNTPLSIRDILAGHVELFEPASKQILQVCASSTPDAELKSQLRTLISDPSTYTTEVLTKRLSLLSLLEQNPSITLSFPAYLQSLTPLKVRYYSISSSPLSSPQKCTLTYNILSSPSLSSPTTVYNGVTGTYLSTLRPGDQIKVSVRPSTKALFHLPLNVAETPLLMFCAGTGLAPFRGFVQQRAMMAPSRKLAKAVLFVGCRSEEKDRLYKEEFDEWMKQGVVDVRYAFSREEEKSEGCRYVQDRMVRDRDVLVGLWDAGARVYVCGGREFVKGVGEAARGIVREELGARGVSVSGEELKRTFREKIADRCATDVFG</sequence>
<dbReference type="InterPro" id="IPR002401">
    <property type="entry name" value="Cyt_P450_E_grp-I"/>
</dbReference>
<dbReference type="SUPFAM" id="SSF52343">
    <property type="entry name" value="Ferredoxin reductase-like, C-terminal NADP-linked domain"/>
    <property type="match status" value="1"/>
</dbReference>
<dbReference type="SUPFAM" id="SSF48264">
    <property type="entry name" value="Cytochrome P450"/>
    <property type="match status" value="1"/>
</dbReference>
<keyword evidence="10 14" id="KW-0249">Electron transport</keyword>
<dbReference type="Proteomes" id="UP000070700">
    <property type="component" value="Unassembled WGS sequence"/>
</dbReference>
<dbReference type="GO" id="GO:0020037">
    <property type="term" value="F:heme binding"/>
    <property type="evidence" value="ECO:0007669"/>
    <property type="project" value="UniProtKB-UniRule"/>
</dbReference>
<dbReference type="PROSITE" id="PS50902">
    <property type="entry name" value="FLAVODOXIN_LIKE"/>
    <property type="match status" value="1"/>
</dbReference>
<dbReference type="Pfam" id="PF00667">
    <property type="entry name" value="FAD_binding_1"/>
    <property type="match status" value="1"/>
</dbReference>
<feature type="compositionally biased region" description="Low complexity" evidence="16">
    <location>
        <begin position="477"/>
        <end position="495"/>
    </location>
</feature>
<evidence type="ECO:0000256" key="7">
    <source>
        <dbReference type="ARBA" id="ARBA00022723"/>
    </source>
</evidence>
<evidence type="ECO:0000313" key="20">
    <source>
        <dbReference type="Proteomes" id="UP000070700"/>
    </source>
</evidence>
<comment type="similarity">
    <text evidence="2 14">In the N-terminal section; belongs to the cytochrome P450 family.</text>
</comment>
<dbReference type="InterPro" id="IPR036396">
    <property type="entry name" value="Cyt_P450_sf"/>
</dbReference>
<dbReference type="KEGG" id="psco:LY89DRAFT_647959"/>
<keyword evidence="9 14" id="KW-0521">NADP</keyword>
<organism evidence="19 20">
    <name type="scientific">Mollisia scopiformis</name>
    <name type="common">Conifer needle endophyte fungus</name>
    <name type="synonym">Phialocephala scopiformis</name>
    <dbReference type="NCBI Taxonomy" id="149040"/>
    <lineage>
        <taxon>Eukaryota</taxon>
        <taxon>Fungi</taxon>
        <taxon>Dikarya</taxon>
        <taxon>Ascomycota</taxon>
        <taxon>Pezizomycotina</taxon>
        <taxon>Leotiomycetes</taxon>
        <taxon>Helotiales</taxon>
        <taxon>Mollisiaceae</taxon>
        <taxon>Mollisia</taxon>
    </lineage>
</organism>
<dbReference type="InterPro" id="IPR008254">
    <property type="entry name" value="Flavodoxin/NO_synth"/>
</dbReference>
<evidence type="ECO:0000256" key="1">
    <source>
        <dbReference type="ARBA" id="ARBA00001971"/>
    </source>
</evidence>
<dbReference type="CDD" id="cd06206">
    <property type="entry name" value="bifunctional_CYPOR"/>
    <property type="match status" value="1"/>
</dbReference>
<dbReference type="GO" id="GO:0070330">
    <property type="term" value="F:aromatase activity"/>
    <property type="evidence" value="ECO:0007669"/>
    <property type="project" value="UniProtKB-UniRule"/>
</dbReference>
<dbReference type="InterPro" id="IPR023173">
    <property type="entry name" value="NADPH_Cyt_P450_Rdtase_alpha"/>
</dbReference>
<comment type="cofactor">
    <cofactor evidence="14">
        <name>FAD</name>
        <dbReference type="ChEBI" id="CHEBI:57692"/>
    </cofactor>
    <cofactor evidence="14">
        <name>FMN</name>
        <dbReference type="ChEBI" id="CHEBI:58210"/>
    </cofactor>
</comment>
<comment type="catalytic activity">
    <reaction evidence="14">
        <text>an organic molecule + reduced [NADPH--hemoprotein reductase] + O2 = an alcohol + oxidized [NADPH--hemoprotein reductase] + H2O + H(+)</text>
        <dbReference type="Rhea" id="RHEA:17149"/>
        <dbReference type="Rhea" id="RHEA-COMP:11964"/>
        <dbReference type="Rhea" id="RHEA-COMP:11965"/>
        <dbReference type="ChEBI" id="CHEBI:15377"/>
        <dbReference type="ChEBI" id="CHEBI:15378"/>
        <dbReference type="ChEBI" id="CHEBI:15379"/>
        <dbReference type="ChEBI" id="CHEBI:30879"/>
        <dbReference type="ChEBI" id="CHEBI:57618"/>
        <dbReference type="ChEBI" id="CHEBI:58210"/>
        <dbReference type="ChEBI" id="CHEBI:142491"/>
        <dbReference type="EC" id="1.14.14.1"/>
    </reaction>
</comment>
<dbReference type="Gene3D" id="3.40.50.360">
    <property type="match status" value="1"/>
</dbReference>
<dbReference type="RefSeq" id="XP_018070267.1">
    <property type="nucleotide sequence ID" value="XM_018211980.1"/>
</dbReference>
<dbReference type="AlphaFoldDB" id="A0A194X7X7"/>
<dbReference type="PROSITE" id="PS51384">
    <property type="entry name" value="FAD_FR"/>
    <property type="match status" value="1"/>
</dbReference>
<dbReference type="InterPro" id="IPR017938">
    <property type="entry name" value="Riboflavin_synthase-like_b-brl"/>
</dbReference>
<evidence type="ECO:0000256" key="2">
    <source>
        <dbReference type="ARBA" id="ARBA00010018"/>
    </source>
</evidence>
<evidence type="ECO:0000256" key="5">
    <source>
        <dbReference type="ARBA" id="ARBA00022630"/>
    </source>
</evidence>
<dbReference type="OrthoDB" id="1470350at2759"/>
<dbReference type="SUPFAM" id="SSF52218">
    <property type="entry name" value="Flavoproteins"/>
    <property type="match status" value="1"/>
</dbReference>
<dbReference type="Pfam" id="PF00258">
    <property type="entry name" value="Flavodoxin_1"/>
    <property type="match status" value="1"/>
</dbReference>
<dbReference type="InterPro" id="IPR001433">
    <property type="entry name" value="OxRdtase_FAD/NAD-bd"/>
</dbReference>
<evidence type="ECO:0000256" key="9">
    <source>
        <dbReference type="ARBA" id="ARBA00022857"/>
    </source>
</evidence>
<dbReference type="InterPro" id="IPR029039">
    <property type="entry name" value="Flavoprotein-like_sf"/>
</dbReference>
<accession>A0A194X7X7</accession>
<evidence type="ECO:0000256" key="15">
    <source>
        <dbReference type="PIRSR" id="PIRSR000209-1"/>
    </source>
</evidence>
<dbReference type="EMBL" id="KQ947417">
    <property type="protein sequence ID" value="KUJ15912.1"/>
    <property type="molecule type" value="Genomic_DNA"/>
</dbReference>
<dbReference type="SUPFAM" id="SSF63380">
    <property type="entry name" value="Riboflavin synthase domain-like"/>
    <property type="match status" value="1"/>
</dbReference>
<evidence type="ECO:0000259" key="18">
    <source>
        <dbReference type="PROSITE" id="PS51384"/>
    </source>
</evidence>
<keyword evidence="5 14" id="KW-0285">Flavoprotein</keyword>
<dbReference type="PROSITE" id="PS00086">
    <property type="entry name" value="CYTOCHROME_P450"/>
    <property type="match status" value="1"/>
</dbReference>
<evidence type="ECO:0000313" key="19">
    <source>
        <dbReference type="EMBL" id="KUJ15912.1"/>
    </source>
</evidence>
<feature type="region of interest" description="Disordered" evidence="16">
    <location>
        <begin position="476"/>
        <end position="498"/>
    </location>
</feature>
<dbReference type="GeneID" id="28821706"/>
<evidence type="ECO:0000256" key="16">
    <source>
        <dbReference type="SAM" id="MobiDB-lite"/>
    </source>
</evidence>
<feature type="binding site" description="axial binding residue" evidence="15">
    <location>
        <position position="408"/>
    </location>
    <ligand>
        <name>heme</name>
        <dbReference type="ChEBI" id="CHEBI:30413"/>
    </ligand>
    <ligandPart>
        <name>Fe</name>
        <dbReference type="ChEBI" id="CHEBI:18248"/>
    </ligandPart>
</feature>
<evidence type="ECO:0000256" key="4">
    <source>
        <dbReference type="ARBA" id="ARBA00022617"/>
    </source>
</evidence>
<keyword evidence="20" id="KW-1185">Reference proteome</keyword>
<dbReference type="Pfam" id="PF00067">
    <property type="entry name" value="p450"/>
    <property type="match status" value="1"/>
</dbReference>
<dbReference type="GO" id="GO:0005829">
    <property type="term" value="C:cytosol"/>
    <property type="evidence" value="ECO:0007669"/>
    <property type="project" value="TreeGrafter"/>
</dbReference>
<dbReference type="Gene3D" id="2.40.30.10">
    <property type="entry name" value="Translation factors"/>
    <property type="match status" value="1"/>
</dbReference>
<dbReference type="PRINTS" id="PR00463">
    <property type="entry name" value="EP450I"/>
</dbReference>
<dbReference type="EC" id="1.14.14.1" evidence="14"/>
<dbReference type="InterPro" id="IPR003097">
    <property type="entry name" value="CysJ-like_FAD-binding"/>
</dbReference>
<evidence type="ECO:0000256" key="11">
    <source>
        <dbReference type="ARBA" id="ARBA00023002"/>
    </source>
</evidence>
<reference evidence="19 20" key="1">
    <citation type="submission" date="2015-10" db="EMBL/GenBank/DDBJ databases">
        <title>Full genome of DAOMC 229536 Phialocephala scopiformis, a fungal endophyte of spruce producing the potent anti-insectan compound rugulosin.</title>
        <authorList>
            <consortium name="DOE Joint Genome Institute"/>
            <person name="Walker A.K."/>
            <person name="Frasz S.L."/>
            <person name="Seifert K.A."/>
            <person name="Miller J.D."/>
            <person name="Mondo S.J."/>
            <person name="Labutti K."/>
            <person name="Lipzen A."/>
            <person name="Dockter R."/>
            <person name="Kennedy M."/>
            <person name="Grigoriev I.V."/>
            <person name="Spatafora J.W."/>
        </authorList>
    </citation>
    <scope>NUCLEOTIDE SEQUENCE [LARGE SCALE GENOMIC DNA]</scope>
    <source>
        <strain evidence="19 20">CBS 120377</strain>
    </source>
</reference>
<feature type="domain" description="FAD-binding FR-type" evidence="18">
    <location>
        <begin position="677"/>
        <end position="910"/>
    </location>
</feature>
<dbReference type="InterPro" id="IPR017927">
    <property type="entry name" value="FAD-bd_FR_type"/>
</dbReference>
<dbReference type="STRING" id="149040.A0A194X7X7"/>
<dbReference type="PRINTS" id="PR00385">
    <property type="entry name" value="P450"/>
</dbReference>
<keyword evidence="13 14" id="KW-0503">Monooxygenase</keyword>
<evidence type="ECO:0000256" key="12">
    <source>
        <dbReference type="ARBA" id="ARBA00023004"/>
    </source>
</evidence>
<dbReference type="CDD" id="cd11068">
    <property type="entry name" value="CYP120A1"/>
    <property type="match status" value="1"/>
</dbReference>
<dbReference type="GO" id="GO:0003958">
    <property type="term" value="F:NADPH-hemoprotein reductase activity"/>
    <property type="evidence" value="ECO:0007669"/>
    <property type="project" value="UniProtKB-UniRule"/>
</dbReference>
<keyword evidence="12 14" id="KW-0408">Iron</keyword>
<feature type="domain" description="Flavodoxin-like" evidence="17">
    <location>
        <begin position="501"/>
        <end position="641"/>
    </location>
</feature>
<comment type="cofactor">
    <cofactor evidence="1 14 15">
        <name>heme</name>
        <dbReference type="ChEBI" id="CHEBI:30413"/>
    </cofactor>
</comment>
<dbReference type="EC" id="1.6.2.4" evidence="14"/>
<keyword evidence="7 14" id="KW-0479">Metal-binding</keyword>
<evidence type="ECO:0000256" key="3">
    <source>
        <dbReference type="ARBA" id="ARBA00022448"/>
    </source>
</evidence>
<dbReference type="InterPro" id="IPR039261">
    <property type="entry name" value="FNR_nucleotide-bd"/>
</dbReference>
<keyword evidence="4 14" id="KW-0349">Heme</keyword>
<keyword evidence="3 14" id="KW-0813">Transport</keyword>
<dbReference type="FunFam" id="1.10.630.10:FF:000040">
    <property type="entry name" value="Bifunctional cytochrome P450/NADPH--P450 reductase"/>
    <property type="match status" value="1"/>
</dbReference>
<name>A0A194X7X7_MOLSC</name>
<keyword evidence="11 14" id="KW-0560">Oxidoreductase</keyword>
<proteinExistence type="inferred from homology"/>
<evidence type="ECO:0000259" key="17">
    <source>
        <dbReference type="PROSITE" id="PS50902"/>
    </source>
</evidence>
<dbReference type="GO" id="GO:0050660">
    <property type="term" value="F:flavin adenine dinucleotide binding"/>
    <property type="evidence" value="ECO:0007669"/>
    <property type="project" value="TreeGrafter"/>
</dbReference>
<dbReference type="Pfam" id="PF00175">
    <property type="entry name" value="NAD_binding_1"/>
    <property type="match status" value="1"/>
</dbReference>
<dbReference type="InterPro" id="IPR017972">
    <property type="entry name" value="Cyt_P450_CS"/>
</dbReference>
<keyword evidence="8 14" id="KW-0274">FAD</keyword>
<evidence type="ECO:0000256" key="10">
    <source>
        <dbReference type="ARBA" id="ARBA00022982"/>
    </source>
</evidence>
<evidence type="ECO:0000256" key="6">
    <source>
        <dbReference type="ARBA" id="ARBA00022643"/>
    </source>
</evidence>
<dbReference type="InterPro" id="IPR001128">
    <property type="entry name" value="Cyt_P450"/>
</dbReference>